<evidence type="ECO:0000256" key="1">
    <source>
        <dbReference type="ARBA" id="ARBA00004141"/>
    </source>
</evidence>
<evidence type="ECO:0000259" key="8">
    <source>
        <dbReference type="Pfam" id="PF02397"/>
    </source>
</evidence>
<proteinExistence type="inferred from homology"/>
<gene>
    <name evidence="9" type="ORF">FHW18_004819</name>
</gene>
<reference evidence="9 10" key="1">
    <citation type="submission" date="2020-07" db="EMBL/GenBank/DDBJ databases">
        <title>Genomic Encyclopedia of Type Strains, Phase IV (KMG-V): Genome sequencing to study the core and pangenomes of soil and plant-associated prokaryotes.</title>
        <authorList>
            <person name="Whitman W."/>
        </authorList>
    </citation>
    <scope>NUCLEOTIDE SEQUENCE [LARGE SCALE GENOMIC DNA]</scope>
    <source>
        <strain evidence="9 10">SAS40</strain>
    </source>
</reference>
<dbReference type="InterPro" id="IPR017475">
    <property type="entry name" value="EPS_sugar_tfrase"/>
</dbReference>
<feature type="transmembrane region" description="Helical" evidence="7">
    <location>
        <begin position="79"/>
        <end position="97"/>
    </location>
</feature>
<dbReference type="AlphaFoldDB" id="A0A7Y9IYK7"/>
<dbReference type="Pfam" id="PF02397">
    <property type="entry name" value="Bac_transf"/>
    <property type="match status" value="1"/>
</dbReference>
<comment type="caution">
    <text evidence="9">The sequence shown here is derived from an EMBL/GenBank/DDBJ whole genome shotgun (WGS) entry which is preliminary data.</text>
</comment>
<dbReference type="Proteomes" id="UP000542125">
    <property type="component" value="Unassembled WGS sequence"/>
</dbReference>
<sequence>MTHREKHTQHQRLFFYMVGVGAAVVALFGYFAAAAFERYPLADLDLMKAAIIAVSTCVLFYQFDQLLSTREMSYMLGRASLRWVQVVMVVLLAYVLLPEPDRDHMREVMQLWAIGTWPLILGALALMRLSAVRLYSGADARRAIFIQPGRQSRTLALRLARSPMLGIRIDGYFGRPYKGEQGAVKRLGGLDELDNYLRTTPCQVVFLGTGLITDPQATPIMDRLGDTTAAIYFVPESPRESPFQINVADIAGVPLLALHETEILGMSRVLKRAFDVVVALGMLLVFGLPMILIAIGIKRTSPGPVFFRQIRYGQDGKPISIYKFRSMHVHLPEAAKVQQATRGDPRITPLGRFIRKTSLDELPQILNVLDGSMSLVGPRPHAAEHNELYRQQIKGYMLRHTVKPGITGWAQVNGLRGETDTLDKMMQRVEHDRYYIQNWSLWLDIKIIARTALLVVRDRSAF</sequence>
<evidence type="ECO:0000256" key="4">
    <source>
        <dbReference type="ARBA" id="ARBA00022692"/>
    </source>
</evidence>
<dbReference type="InterPro" id="IPR003362">
    <property type="entry name" value="Bact_transf"/>
</dbReference>
<evidence type="ECO:0000256" key="2">
    <source>
        <dbReference type="ARBA" id="ARBA00006464"/>
    </source>
</evidence>
<feature type="transmembrane region" description="Helical" evidence="7">
    <location>
        <begin position="12"/>
        <end position="34"/>
    </location>
</feature>
<protein>
    <submittedName>
        <fullName evidence="9">Putative colanic acid biosynthesis UDP-glucose lipid carrier transferase</fullName>
    </submittedName>
</protein>
<feature type="transmembrane region" description="Helical" evidence="7">
    <location>
        <begin position="46"/>
        <end position="67"/>
    </location>
</feature>
<dbReference type="RefSeq" id="WP_179589501.1">
    <property type="nucleotide sequence ID" value="NZ_JACBYR010000002.1"/>
</dbReference>
<accession>A0A7Y9IYK7</accession>
<comment type="subcellular location">
    <subcellularLocation>
        <location evidence="1">Membrane</location>
        <topology evidence="1">Multi-pass membrane protein</topology>
    </subcellularLocation>
</comment>
<keyword evidence="5 7" id="KW-1133">Transmembrane helix</keyword>
<evidence type="ECO:0000256" key="3">
    <source>
        <dbReference type="ARBA" id="ARBA00022679"/>
    </source>
</evidence>
<evidence type="ECO:0000256" key="5">
    <source>
        <dbReference type="ARBA" id="ARBA00022989"/>
    </source>
</evidence>
<keyword evidence="6 7" id="KW-0472">Membrane</keyword>
<evidence type="ECO:0000256" key="7">
    <source>
        <dbReference type="SAM" id="Phobius"/>
    </source>
</evidence>
<dbReference type="GO" id="GO:0016780">
    <property type="term" value="F:phosphotransferase activity, for other substituted phosphate groups"/>
    <property type="evidence" value="ECO:0007669"/>
    <property type="project" value="TreeGrafter"/>
</dbReference>
<feature type="domain" description="Bacterial sugar transferase" evidence="8">
    <location>
        <begin position="271"/>
        <end position="456"/>
    </location>
</feature>
<organism evidence="9 10">
    <name type="scientific">Pigmentiphaga litoralis</name>
    <dbReference type="NCBI Taxonomy" id="516702"/>
    <lineage>
        <taxon>Bacteria</taxon>
        <taxon>Pseudomonadati</taxon>
        <taxon>Pseudomonadota</taxon>
        <taxon>Betaproteobacteria</taxon>
        <taxon>Burkholderiales</taxon>
        <taxon>Alcaligenaceae</taxon>
        <taxon>Pigmentiphaga</taxon>
    </lineage>
</organism>
<keyword evidence="3 9" id="KW-0808">Transferase</keyword>
<dbReference type="PANTHER" id="PTHR30576:SF0">
    <property type="entry name" value="UNDECAPRENYL-PHOSPHATE N-ACETYLGALACTOSAMINYL 1-PHOSPHATE TRANSFERASE-RELATED"/>
    <property type="match status" value="1"/>
</dbReference>
<keyword evidence="4 7" id="KW-0812">Transmembrane</keyword>
<evidence type="ECO:0000256" key="6">
    <source>
        <dbReference type="ARBA" id="ARBA00023136"/>
    </source>
</evidence>
<dbReference type="NCBIfam" id="TIGR03023">
    <property type="entry name" value="WcaJ_sugtrans"/>
    <property type="match status" value="1"/>
</dbReference>
<dbReference type="InterPro" id="IPR017473">
    <property type="entry name" value="Undecaprenyl-P_gluc_Ptfrase"/>
</dbReference>
<dbReference type="NCBIfam" id="TIGR03025">
    <property type="entry name" value="EPS_sugtrans"/>
    <property type="match status" value="1"/>
</dbReference>
<dbReference type="GO" id="GO:0016020">
    <property type="term" value="C:membrane"/>
    <property type="evidence" value="ECO:0007669"/>
    <property type="project" value="UniProtKB-SubCell"/>
</dbReference>
<name>A0A7Y9IYK7_9BURK</name>
<feature type="transmembrane region" description="Helical" evidence="7">
    <location>
        <begin position="276"/>
        <end position="297"/>
    </location>
</feature>
<comment type="similarity">
    <text evidence="2">Belongs to the bacterial sugar transferase family.</text>
</comment>
<keyword evidence="10" id="KW-1185">Reference proteome</keyword>
<evidence type="ECO:0000313" key="10">
    <source>
        <dbReference type="Proteomes" id="UP000542125"/>
    </source>
</evidence>
<evidence type="ECO:0000313" key="9">
    <source>
        <dbReference type="EMBL" id="NYE85512.1"/>
    </source>
</evidence>
<dbReference type="PANTHER" id="PTHR30576">
    <property type="entry name" value="COLANIC BIOSYNTHESIS UDP-GLUCOSE LIPID CARRIER TRANSFERASE"/>
    <property type="match status" value="1"/>
</dbReference>
<dbReference type="EMBL" id="JACBYR010000002">
    <property type="protein sequence ID" value="NYE85512.1"/>
    <property type="molecule type" value="Genomic_DNA"/>
</dbReference>
<feature type="transmembrane region" description="Helical" evidence="7">
    <location>
        <begin position="109"/>
        <end position="127"/>
    </location>
</feature>